<sequence length="497" mass="57805">MSDLPRYLYLKIFDHLYNWKSTTAKELKCVNKELYERYSYQISINSSDKHLEKRLKKVGTLHMVRYSHSIDQLNQLLKDKNDLLNLHMFNTNGSLNSIDLQKELPNLLNSKETLLSLDIISFKGIHGIDILNSFTKLTRLNLRSPNESLLVYLKNSCSLQYLKITNIDYADKIFDLLSTNQYCKTLETLGMLYSRYSKSVFTYFLNSNTTIKSLYGLSYSANITENFEIRNQTLHTIASELLKCWSVPSQIRTIILDHFDDHHPNPEYFINANTIDFNAGSTYPFTNYMFEVPLVLDSFLMACRKTLNYLVINRQITSVEHLTHEHCIGVDELLIYILKQVQEYNVNLTKLYIGITITGGTMTKVFDKLPKTVKKITITSINDCDMLLLTKTINNLQQLEFVNIHLVSINTGNEIVLRESTDDYIQYLCKLIEGNPNLYEIYISEPYNETPISSSVLTQFEHVIQRNYTRLFKLAFIKIPKSIEEILLKYHINTTKV</sequence>
<organism evidence="1 2">
    <name type="scientific">Tieghemostelium lacteum</name>
    <name type="common">Slime mold</name>
    <name type="synonym">Dictyostelium lacteum</name>
    <dbReference type="NCBI Taxonomy" id="361077"/>
    <lineage>
        <taxon>Eukaryota</taxon>
        <taxon>Amoebozoa</taxon>
        <taxon>Evosea</taxon>
        <taxon>Eumycetozoa</taxon>
        <taxon>Dictyostelia</taxon>
        <taxon>Dictyosteliales</taxon>
        <taxon>Raperosteliaceae</taxon>
        <taxon>Tieghemostelium</taxon>
    </lineage>
</organism>
<dbReference type="EMBL" id="LODT01000016">
    <property type="protein sequence ID" value="KYR00118.1"/>
    <property type="molecule type" value="Genomic_DNA"/>
</dbReference>
<dbReference type="AlphaFoldDB" id="A0A152A1J5"/>
<evidence type="ECO:0000313" key="1">
    <source>
        <dbReference type="EMBL" id="KYR00118.1"/>
    </source>
</evidence>
<keyword evidence="2" id="KW-1185">Reference proteome</keyword>
<gene>
    <name evidence="1" type="ORF">DLAC_03267</name>
</gene>
<evidence type="ECO:0000313" key="2">
    <source>
        <dbReference type="Proteomes" id="UP000076078"/>
    </source>
</evidence>
<dbReference type="Proteomes" id="UP000076078">
    <property type="component" value="Unassembled WGS sequence"/>
</dbReference>
<protein>
    <submittedName>
        <fullName evidence="1">Uncharacterized protein</fullName>
    </submittedName>
</protein>
<proteinExistence type="predicted"/>
<comment type="caution">
    <text evidence="1">The sequence shown here is derived from an EMBL/GenBank/DDBJ whole genome shotgun (WGS) entry which is preliminary data.</text>
</comment>
<reference evidence="1 2" key="1">
    <citation type="submission" date="2015-12" db="EMBL/GenBank/DDBJ databases">
        <title>Dictyostelia acquired genes for synthesis and detection of signals that induce cell-type specialization by lateral gene transfer from prokaryotes.</title>
        <authorList>
            <person name="Gloeckner G."/>
            <person name="Schaap P."/>
        </authorList>
    </citation>
    <scope>NUCLEOTIDE SEQUENCE [LARGE SCALE GENOMIC DNA]</scope>
    <source>
        <strain evidence="1 2">TK</strain>
    </source>
</reference>
<accession>A0A152A1J5</accession>
<name>A0A152A1J5_TIELA</name>
<dbReference type="InParanoid" id="A0A152A1J5"/>